<name>A0A941EC97_9ACTN</name>
<evidence type="ECO:0000256" key="7">
    <source>
        <dbReference type="PIRSR" id="PIRSR618044-1"/>
    </source>
</evidence>
<dbReference type="RefSeq" id="WP_212518861.1">
    <property type="nucleotide sequence ID" value="NZ_JAGSOH010000040.1"/>
</dbReference>
<proteinExistence type="inferred from homology"/>
<evidence type="ECO:0000256" key="1">
    <source>
        <dbReference type="ARBA" id="ARBA00007164"/>
    </source>
</evidence>
<dbReference type="GO" id="GO:0009252">
    <property type="term" value="P:peptidoglycan biosynthetic process"/>
    <property type="evidence" value="ECO:0007669"/>
    <property type="project" value="UniProtKB-KW"/>
</dbReference>
<feature type="active site" description="Acyl-ester intermediate" evidence="7">
    <location>
        <position position="104"/>
    </location>
</feature>
<keyword evidence="11" id="KW-0645">Protease</keyword>
<dbReference type="PANTHER" id="PTHR21581">
    <property type="entry name" value="D-ALANYL-D-ALANINE CARBOXYPEPTIDASE"/>
    <property type="match status" value="1"/>
</dbReference>
<dbReference type="GO" id="GO:0071555">
    <property type="term" value="P:cell wall organization"/>
    <property type="evidence" value="ECO:0007669"/>
    <property type="project" value="UniProtKB-KW"/>
</dbReference>
<organism evidence="11 12">
    <name type="scientific">Actinospica acidithermotolerans</name>
    <dbReference type="NCBI Taxonomy" id="2828514"/>
    <lineage>
        <taxon>Bacteria</taxon>
        <taxon>Bacillati</taxon>
        <taxon>Actinomycetota</taxon>
        <taxon>Actinomycetes</taxon>
        <taxon>Catenulisporales</taxon>
        <taxon>Actinospicaceae</taxon>
        <taxon>Actinospica</taxon>
    </lineage>
</organism>
<keyword evidence="6" id="KW-0961">Cell wall biogenesis/degradation</keyword>
<dbReference type="SUPFAM" id="SSF56601">
    <property type="entry name" value="beta-lactamase/transpeptidase-like"/>
    <property type="match status" value="1"/>
</dbReference>
<evidence type="ECO:0000259" key="10">
    <source>
        <dbReference type="Pfam" id="PF00768"/>
    </source>
</evidence>
<dbReference type="GO" id="GO:0008360">
    <property type="term" value="P:regulation of cell shape"/>
    <property type="evidence" value="ECO:0007669"/>
    <property type="project" value="UniProtKB-KW"/>
</dbReference>
<dbReference type="PANTHER" id="PTHR21581:SF33">
    <property type="entry name" value="D-ALANYL-D-ALANINE CARBOXYPEPTIDASE DACB"/>
    <property type="match status" value="1"/>
</dbReference>
<dbReference type="EMBL" id="JAGSOH010000040">
    <property type="protein sequence ID" value="MBR7827725.1"/>
    <property type="molecule type" value="Genomic_DNA"/>
</dbReference>
<dbReference type="AlphaFoldDB" id="A0A941EC97"/>
<dbReference type="InterPro" id="IPR012338">
    <property type="entry name" value="Beta-lactam/transpept-like"/>
</dbReference>
<keyword evidence="11" id="KW-0121">Carboxypeptidase</keyword>
<keyword evidence="12" id="KW-1185">Reference proteome</keyword>
<evidence type="ECO:0000256" key="8">
    <source>
        <dbReference type="PIRSR" id="PIRSR618044-2"/>
    </source>
</evidence>
<feature type="active site" description="Proton acceptor" evidence="7">
    <location>
        <position position="107"/>
    </location>
</feature>
<dbReference type="InterPro" id="IPR018044">
    <property type="entry name" value="Peptidase_S11"/>
</dbReference>
<evidence type="ECO:0000256" key="4">
    <source>
        <dbReference type="ARBA" id="ARBA00022960"/>
    </source>
</evidence>
<feature type="binding site" evidence="8">
    <location>
        <position position="270"/>
    </location>
    <ligand>
        <name>substrate</name>
    </ligand>
</feature>
<dbReference type="Pfam" id="PF00768">
    <property type="entry name" value="Peptidase_S11"/>
    <property type="match status" value="1"/>
</dbReference>
<comment type="caution">
    <text evidence="11">The sequence shown here is derived from an EMBL/GenBank/DDBJ whole genome shotgun (WGS) entry which is preliminary data.</text>
</comment>
<dbReference type="PRINTS" id="PR00725">
    <property type="entry name" value="DADACBPTASE1"/>
</dbReference>
<dbReference type="Gene3D" id="3.40.710.10">
    <property type="entry name" value="DD-peptidase/beta-lactamase superfamily"/>
    <property type="match status" value="1"/>
</dbReference>
<keyword evidence="2" id="KW-0732">Signal</keyword>
<accession>A0A941EC97</accession>
<comment type="similarity">
    <text evidence="1 9">Belongs to the peptidase S11 family.</text>
</comment>
<evidence type="ECO:0000256" key="5">
    <source>
        <dbReference type="ARBA" id="ARBA00022984"/>
    </source>
</evidence>
<protein>
    <submittedName>
        <fullName evidence="11">D-alanyl-D-alanine carboxypeptidase</fullName>
    </submittedName>
</protein>
<reference evidence="11" key="1">
    <citation type="submission" date="2021-04" db="EMBL/GenBank/DDBJ databases">
        <title>Genome based classification of Actinospica acidithermotolerans sp. nov., an actinobacterium isolated from an Indonesian hot spring.</title>
        <authorList>
            <person name="Kusuma A.B."/>
            <person name="Putra K.E."/>
            <person name="Nafisah S."/>
            <person name="Loh J."/>
            <person name="Nouioui I."/>
            <person name="Goodfellow M."/>
        </authorList>
    </citation>
    <scope>NUCLEOTIDE SEQUENCE</scope>
    <source>
        <strain evidence="11">MGRD01-02</strain>
    </source>
</reference>
<sequence length="401" mass="41311">MVDTKIEAPFPSAERRRRARLTRLLTTLSTLLLLIALVTVGICWARGAFWAPVRLDQRIAGTITVPGSAPVLPWPAQGQAYVEVVGAGELGSSGPANTPAPIASVTKTMTAYQVLRDHPITATEDGPAIQVTTALFDAARSTDGDESGIEIQVGEQLTLRQALEGMLLPSAGNMARLLAAWDAGSVRAFVGRMNAEARALGMSHTTYADPAGIDSASVSTAADQVKLGEKVLQNATLAGIVSLKSAKVPVAGVVTNTNHLLGEDGDVGIKTGSTSKAGGCLLFAVQTAVDSVPVTLVGAVLGQQGQSWTILKNVENASKSLIEGAERALTVTTITRSGSTVAVLRQRGHADVALNSASDVNVVGWPSLKYDVSVSSDDVLDVSSSLTPGTVVGSARLSAAG</sequence>
<evidence type="ECO:0000256" key="6">
    <source>
        <dbReference type="ARBA" id="ARBA00023316"/>
    </source>
</evidence>
<feature type="domain" description="Peptidase S11 D-alanyl-D-alanine carboxypeptidase A N-terminal" evidence="10">
    <location>
        <begin position="96"/>
        <end position="297"/>
    </location>
</feature>
<evidence type="ECO:0000256" key="2">
    <source>
        <dbReference type="ARBA" id="ARBA00022729"/>
    </source>
</evidence>
<gene>
    <name evidence="11" type="ORF">KDK95_15505</name>
</gene>
<dbReference type="GO" id="GO:0006508">
    <property type="term" value="P:proteolysis"/>
    <property type="evidence" value="ECO:0007669"/>
    <property type="project" value="InterPro"/>
</dbReference>
<keyword evidence="3" id="KW-0378">Hydrolase</keyword>
<keyword evidence="5" id="KW-0573">Peptidoglycan synthesis</keyword>
<dbReference type="GO" id="GO:0009002">
    <property type="term" value="F:serine-type D-Ala-D-Ala carboxypeptidase activity"/>
    <property type="evidence" value="ECO:0007669"/>
    <property type="project" value="InterPro"/>
</dbReference>
<evidence type="ECO:0000256" key="3">
    <source>
        <dbReference type="ARBA" id="ARBA00022801"/>
    </source>
</evidence>
<feature type="active site" evidence="7">
    <location>
        <position position="170"/>
    </location>
</feature>
<evidence type="ECO:0000313" key="12">
    <source>
        <dbReference type="Proteomes" id="UP000676325"/>
    </source>
</evidence>
<evidence type="ECO:0000256" key="9">
    <source>
        <dbReference type="RuleBase" id="RU004016"/>
    </source>
</evidence>
<dbReference type="Proteomes" id="UP000676325">
    <property type="component" value="Unassembled WGS sequence"/>
</dbReference>
<evidence type="ECO:0000313" key="11">
    <source>
        <dbReference type="EMBL" id="MBR7827725.1"/>
    </source>
</evidence>
<dbReference type="InterPro" id="IPR001967">
    <property type="entry name" value="Peptidase_S11_N"/>
</dbReference>
<keyword evidence="4" id="KW-0133">Cell shape</keyword>